<dbReference type="PROSITE" id="PS00882">
    <property type="entry name" value="NI_HGENASE_CYTB_1"/>
    <property type="match status" value="1"/>
</dbReference>
<comment type="caution">
    <text evidence="14">The sequence shown here is derived from an EMBL/GenBank/DDBJ whole genome shotgun (WGS) entry which is preliminary data.</text>
</comment>
<evidence type="ECO:0000256" key="2">
    <source>
        <dbReference type="ARBA" id="ARBA00008622"/>
    </source>
</evidence>
<keyword evidence="15" id="KW-1185">Reference proteome</keyword>
<evidence type="ECO:0000256" key="11">
    <source>
        <dbReference type="ARBA" id="ARBA00023136"/>
    </source>
</evidence>
<evidence type="ECO:0000256" key="8">
    <source>
        <dbReference type="ARBA" id="ARBA00022982"/>
    </source>
</evidence>
<dbReference type="GO" id="GO:0022904">
    <property type="term" value="P:respiratory electron transport chain"/>
    <property type="evidence" value="ECO:0007669"/>
    <property type="project" value="InterPro"/>
</dbReference>
<evidence type="ECO:0000256" key="10">
    <source>
        <dbReference type="ARBA" id="ARBA00023004"/>
    </source>
</evidence>
<evidence type="ECO:0000256" key="7">
    <source>
        <dbReference type="ARBA" id="ARBA00022723"/>
    </source>
</evidence>
<accession>A0A0C1TS21</accession>
<feature type="transmembrane region" description="Helical" evidence="12">
    <location>
        <begin position="59"/>
        <end position="80"/>
    </location>
</feature>
<comment type="similarity">
    <text evidence="2">Belongs to the HupC/HyaC/HydC family.</text>
</comment>
<dbReference type="GO" id="GO:0020037">
    <property type="term" value="F:heme binding"/>
    <property type="evidence" value="ECO:0007669"/>
    <property type="project" value="TreeGrafter"/>
</dbReference>
<keyword evidence="8" id="KW-0249">Electron transport</keyword>
<dbReference type="PANTHER" id="PTHR30485">
    <property type="entry name" value="NI/FE-HYDROGENASE 1 B-TYPE CYTOCHROME SUBUNIT"/>
    <property type="match status" value="1"/>
</dbReference>
<keyword evidence="7" id="KW-0479">Metal-binding</keyword>
<gene>
    <name evidence="14" type="ORF">SE37_13925</name>
</gene>
<dbReference type="InterPro" id="IPR000516">
    <property type="entry name" value="Ni-dep_Hydgase_cyt-B"/>
</dbReference>
<evidence type="ECO:0000256" key="12">
    <source>
        <dbReference type="SAM" id="Phobius"/>
    </source>
</evidence>
<feature type="transmembrane region" description="Helical" evidence="12">
    <location>
        <begin position="20"/>
        <end position="39"/>
    </location>
</feature>
<comment type="subcellular location">
    <subcellularLocation>
        <location evidence="1">Cell membrane</location>
        <topology evidence="1">Multi-pass membrane protein</topology>
    </subcellularLocation>
</comment>
<dbReference type="GO" id="GO:0005886">
    <property type="term" value="C:plasma membrane"/>
    <property type="evidence" value="ECO:0007669"/>
    <property type="project" value="UniProtKB-SubCell"/>
</dbReference>
<dbReference type="PANTHER" id="PTHR30485:SF0">
    <property type="entry name" value="NI_FE-HYDROGENASE 1 B-TYPE CYTOCHROME SUBUNIT-RELATED"/>
    <property type="match status" value="1"/>
</dbReference>
<dbReference type="GO" id="GO:0009055">
    <property type="term" value="F:electron transfer activity"/>
    <property type="evidence" value="ECO:0007669"/>
    <property type="project" value="InterPro"/>
</dbReference>
<evidence type="ECO:0000259" key="13">
    <source>
        <dbReference type="Pfam" id="PF01292"/>
    </source>
</evidence>
<dbReference type="AlphaFoldDB" id="A0A0C1TS21"/>
<dbReference type="Proteomes" id="UP000031433">
    <property type="component" value="Unassembled WGS sequence"/>
</dbReference>
<protein>
    <submittedName>
        <fullName evidence="14">Membrane protein</fullName>
    </submittedName>
</protein>
<organism evidence="14 15">
    <name type="scientific">Geobacter soli</name>
    <dbReference type="NCBI Taxonomy" id="1510391"/>
    <lineage>
        <taxon>Bacteria</taxon>
        <taxon>Pseudomonadati</taxon>
        <taxon>Thermodesulfobacteriota</taxon>
        <taxon>Desulfuromonadia</taxon>
        <taxon>Geobacterales</taxon>
        <taxon>Geobacteraceae</taxon>
        <taxon>Geobacter</taxon>
    </lineage>
</organism>
<keyword evidence="11 12" id="KW-0472">Membrane</keyword>
<dbReference type="NCBIfam" id="TIGR02125">
    <property type="entry name" value="CytB-hydogenase"/>
    <property type="match status" value="1"/>
</dbReference>
<evidence type="ECO:0000256" key="4">
    <source>
        <dbReference type="ARBA" id="ARBA00022475"/>
    </source>
</evidence>
<dbReference type="InterPro" id="IPR011577">
    <property type="entry name" value="Cyt_b561_bac/Ni-Hgenase"/>
</dbReference>
<evidence type="ECO:0000256" key="9">
    <source>
        <dbReference type="ARBA" id="ARBA00022989"/>
    </source>
</evidence>
<feature type="transmembrane region" description="Helical" evidence="12">
    <location>
        <begin position="125"/>
        <end position="149"/>
    </location>
</feature>
<dbReference type="Pfam" id="PF01292">
    <property type="entry name" value="Ni_hydr_CYTB"/>
    <property type="match status" value="1"/>
</dbReference>
<dbReference type="GO" id="GO:0005506">
    <property type="term" value="F:iron ion binding"/>
    <property type="evidence" value="ECO:0007669"/>
    <property type="project" value="InterPro"/>
</dbReference>
<name>A0A0C1TS21_9BACT</name>
<evidence type="ECO:0000313" key="15">
    <source>
        <dbReference type="Proteomes" id="UP000031433"/>
    </source>
</evidence>
<keyword evidence="4" id="KW-1003">Cell membrane</keyword>
<keyword evidence="6 12" id="KW-0812">Transmembrane</keyword>
<dbReference type="PRINTS" id="PR00161">
    <property type="entry name" value="NIHGNASECYTB"/>
</dbReference>
<dbReference type="EMBL" id="JXBL01000001">
    <property type="protein sequence ID" value="KIE43649.1"/>
    <property type="molecule type" value="Genomic_DNA"/>
</dbReference>
<dbReference type="RefSeq" id="WP_039647318.1">
    <property type="nucleotide sequence ID" value="NZ_JXBL01000001.1"/>
</dbReference>
<evidence type="ECO:0000313" key="14">
    <source>
        <dbReference type="EMBL" id="KIE43649.1"/>
    </source>
</evidence>
<dbReference type="InterPro" id="IPR051542">
    <property type="entry name" value="Hydrogenase_cytochrome"/>
</dbReference>
<feature type="domain" description="Cytochrome b561 bacterial/Ni-hydrogenase" evidence="13">
    <location>
        <begin position="13"/>
        <end position="214"/>
    </location>
</feature>
<keyword evidence="9 12" id="KW-1133">Transmembrane helix</keyword>
<keyword evidence="10" id="KW-0408">Iron</keyword>
<reference evidence="14 15" key="1">
    <citation type="submission" date="2015-01" db="EMBL/GenBank/DDBJ databases">
        <title>Genome sequence of the anaerobic bacterium Geobacter soli GSS01, a dissimilatory Fe(III) reducer from soil.</title>
        <authorList>
            <person name="Yang G."/>
            <person name="Zhou S."/>
        </authorList>
    </citation>
    <scope>NUCLEOTIDE SEQUENCE [LARGE SCALE GENOMIC DNA]</scope>
    <source>
        <strain evidence="14 15">GSS01</strain>
    </source>
</reference>
<evidence type="ECO:0000256" key="5">
    <source>
        <dbReference type="ARBA" id="ARBA00022617"/>
    </source>
</evidence>
<keyword evidence="5" id="KW-0349">Heme</keyword>
<dbReference type="Gene3D" id="1.20.950.20">
    <property type="entry name" value="Transmembrane di-heme cytochromes, Chain C"/>
    <property type="match status" value="1"/>
</dbReference>
<feature type="transmembrane region" description="Helical" evidence="12">
    <location>
        <begin position="180"/>
        <end position="199"/>
    </location>
</feature>
<keyword evidence="3" id="KW-0813">Transport</keyword>
<evidence type="ECO:0000256" key="1">
    <source>
        <dbReference type="ARBA" id="ARBA00004651"/>
    </source>
</evidence>
<sequence length="222" mass="25661">MARNRNCLYEEYVWEVPVRVTHWVNMLAIVVLSVTGIYIGSPKTMGLSASDYVMGWVRVIHFTAGYTFATSVASRIWWAFAGNRHAGWREFVPFLYPEGRRNMWRMFAYYTFLSRKVPHPIGHNALAGATYLLVFLLYLTMIFTGLALYAEHRPGGAMHVLLSPLYWLFSNQGMRLTHHMVMWLLIAFAIHHVYSAWLMDVKERGGVMSSIFGGYKPVKRKE</sequence>
<evidence type="ECO:0000256" key="3">
    <source>
        <dbReference type="ARBA" id="ARBA00022448"/>
    </source>
</evidence>
<dbReference type="InterPro" id="IPR016174">
    <property type="entry name" value="Di-haem_cyt_TM"/>
</dbReference>
<evidence type="ECO:0000256" key="6">
    <source>
        <dbReference type="ARBA" id="ARBA00022692"/>
    </source>
</evidence>
<dbReference type="SUPFAM" id="SSF81342">
    <property type="entry name" value="Transmembrane di-heme cytochromes"/>
    <property type="match status" value="1"/>
</dbReference>
<proteinExistence type="inferred from homology"/>